<gene>
    <name evidence="2" type="ORF">S01H1_67877</name>
</gene>
<proteinExistence type="predicted"/>
<name>X0YX73_9ZZZZ</name>
<feature type="transmembrane region" description="Helical" evidence="1">
    <location>
        <begin position="7"/>
        <end position="27"/>
    </location>
</feature>
<evidence type="ECO:0000313" key="2">
    <source>
        <dbReference type="EMBL" id="GAG41186.1"/>
    </source>
</evidence>
<keyword evidence="1" id="KW-0472">Membrane</keyword>
<comment type="caution">
    <text evidence="2">The sequence shown here is derived from an EMBL/GenBank/DDBJ whole genome shotgun (WGS) entry which is preliminary data.</text>
</comment>
<dbReference type="AlphaFoldDB" id="X0YX73"/>
<organism evidence="2">
    <name type="scientific">marine sediment metagenome</name>
    <dbReference type="NCBI Taxonomy" id="412755"/>
    <lineage>
        <taxon>unclassified sequences</taxon>
        <taxon>metagenomes</taxon>
        <taxon>ecological metagenomes</taxon>
    </lineage>
</organism>
<keyword evidence="1" id="KW-1133">Transmembrane helix</keyword>
<feature type="non-terminal residue" evidence="2">
    <location>
        <position position="36"/>
    </location>
</feature>
<evidence type="ECO:0000256" key="1">
    <source>
        <dbReference type="SAM" id="Phobius"/>
    </source>
</evidence>
<accession>X0YX73</accession>
<sequence>MLIAAMILGLIGGISYFIGGITGLIGVPPPTPWWSV</sequence>
<reference evidence="2" key="1">
    <citation type="journal article" date="2014" name="Front. Microbiol.">
        <title>High frequency of phylogenetically diverse reductive dehalogenase-homologous genes in deep subseafloor sedimentary metagenomes.</title>
        <authorList>
            <person name="Kawai M."/>
            <person name="Futagami T."/>
            <person name="Toyoda A."/>
            <person name="Takaki Y."/>
            <person name="Nishi S."/>
            <person name="Hori S."/>
            <person name="Arai W."/>
            <person name="Tsubouchi T."/>
            <person name="Morono Y."/>
            <person name="Uchiyama I."/>
            <person name="Ito T."/>
            <person name="Fujiyama A."/>
            <person name="Inagaki F."/>
            <person name="Takami H."/>
        </authorList>
    </citation>
    <scope>NUCLEOTIDE SEQUENCE</scope>
    <source>
        <strain evidence="2">Expedition CK06-06</strain>
    </source>
</reference>
<protein>
    <submittedName>
        <fullName evidence="2">Uncharacterized protein</fullName>
    </submittedName>
</protein>
<dbReference type="EMBL" id="BARS01044974">
    <property type="protein sequence ID" value="GAG41186.1"/>
    <property type="molecule type" value="Genomic_DNA"/>
</dbReference>
<keyword evidence="1" id="KW-0812">Transmembrane</keyword>